<reference evidence="1 2" key="1">
    <citation type="journal article" date="2022" name="Hortic Res">
        <title>A haplotype resolved chromosomal level avocado genome allows analysis of novel avocado genes.</title>
        <authorList>
            <person name="Nath O."/>
            <person name="Fletcher S.J."/>
            <person name="Hayward A."/>
            <person name="Shaw L.M."/>
            <person name="Masouleh A.K."/>
            <person name="Furtado A."/>
            <person name="Henry R.J."/>
            <person name="Mitter N."/>
        </authorList>
    </citation>
    <scope>NUCLEOTIDE SEQUENCE [LARGE SCALE GENOMIC DNA]</scope>
    <source>
        <strain evidence="2">cv. Hass</strain>
    </source>
</reference>
<comment type="caution">
    <text evidence="1">The sequence shown here is derived from an EMBL/GenBank/DDBJ whole genome shotgun (WGS) entry which is preliminary data.</text>
</comment>
<organism evidence="1 2">
    <name type="scientific">Persea americana</name>
    <name type="common">Avocado</name>
    <dbReference type="NCBI Taxonomy" id="3435"/>
    <lineage>
        <taxon>Eukaryota</taxon>
        <taxon>Viridiplantae</taxon>
        <taxon>Streptophyta</taxon>
        <taxon>Embryophyta</taxon>
        <taxon>Tracheophyta</taxon>
        <taxon>Spermatophyta</taxon>
        <taxon>Magnoliopsida</taxon>
        <taxon>Magnoliidae</taxon>
        <taxon>Laurales</taxon>
        <taxon>Lauraceae</taxon>
        <taxon>Persea</taxon>
    </lineage>
</organism>
<name>A0ACC2KQ18_PERAE</name>
<keyword evidence="2" id="KW-1185">Reference proteome</keyword>
<sequence length="177" mass="20093">MDRAKSDGPCYYSILGIRNNASVSEIRNAYRKLALKWHPDRWMRDPAVVGEAKRRFQQIQEAYSVLSDEGKRAMYDAGMYDPFEEEDEGFSDFMQEMLSMMDHVRAEEDSFEDLQKMFVEMLDGDGGDGGFNFNLGGGGEKRRRTGVSDSQGNASSKRGAHRVNMSTFSSSHEPFML</sequence>
<gene>
    <name evidence="1" type="ORF">MRB53_031818</name>
</gene>
<proteinExistence type="predicted"/>
<accession>A0ACC2KQ18</accession>
<evidence type="ECO:0000313" key="1">
    <source>
        <dbReference type="EMBL" id="KAJ8623289.1"/>
    </source>
</evidence>
<evidence type="ECO:0000313" key="2">
    <source>
        <dbReference type="Proteomes" id="UP001234297"/>
    </source>
</evidence>
<dbReference type="EMBL" id="CM056818">
    <property type="protein sequence ID" value="KAJ8623289.1"/>
    <property type="molecule type" value="Genomic_DNA"/>
</dbReference>
<dbReference type="Proteomes" id="UP001234297">
    <property type="component" value="Chromosome 10"/>
</dbReference>
<protein>
    <submittedName>
        <fullName evidence="1">Uncharacterized protein</fullName>
    </submittedName>
</protein>